<dbReference type="NCBIfam" id="TIGR00413">
    <property type="entry name" value="rlpA"/>
    <property type="match status" value="1"/>
</dbReference>
<keyword evidence="3" id="KW-0449">Lipoprotein</keyword>
<name>A0A4Q9VPY6_9HYPH</name>
<sequence length="375" mass="38576">MPKAKRTSTGRRLSVSGSAVVLASVLVSGCSTVQRIASLSDVEPIERVVGPHDPVTPGGGRYQVGRAYSVGGRTYVPREDPNYDSTGIASWYGGDFHHGTRTANGEVYDRGTLSAAHPTMPLPSYARVTNLRNGRSIVVRVNDRGPYAANRIIDVSEKTAELLDMKRHGVGGVRVQYIGRAGLAGSDQRVLAATLRGPGIVPGLDERRLLASADLPAGPRRDQPATTAPTLVADAGPILPPAAAGNVFASRMAPPRPPVLAAALVPTTDAASFELAGVDAKAMRAAMAALPRPAASSAEVIASNLPAASGAPMSILPQPDVPANAAAYAPVAVPLPSPRSSFVAESRIAAAHAIFAGLEGGTRFSELAGSGPTTR</sequence>
<keyword evidence="3" id="KW-0564">Palmitate</keyword>
<evidence type="ECO:0000256" key="5">
    <source>
        <dbReference type="SAM" id="MobiDB-lite"/>
    </source>
</evidence>
<dbReference type="InterPro" id="IPR009009">
    <property type="entry name" value="RlpA-like_DPBB"/>
</dbReference>
<comment type="caution">
    <text evidence="7">The sequence shown here is derived from an EMBL/GenBank/DDBJ whole genome shotgun (WGS) entry which is preliminary data.</text>
</comment>
<keyword evidence="8" id="KW-1185">Reference proteome</keyword>
<keyword evidence="2 3" id="KW-0961">Cell wall biogenesis/degradation</keyword>
<proteinExistence type="inferred from homology"/>
<reference evidence="7 8" key="1">
    <citation type="submission" date="2019-02" db="EMBL/GenBank/DDBJ databases">
        <title>Siculibacillus lacustris gen. nov., sp. nov., a new rosette-forming bacterium isolated from a freshwater crater lake (Lake St. Ana, Romania).</title>
        <authorList>
            <person name="Felfoldi T."/>
            <person name="Marton Z."/>
            <person name="Szabo A."/>
            <person name="Mentes A."/>
            <person name="Boka K."/>
            <person name="Marialigeti K."/>
            <person name="Mathe I."/>
            <person name="Koncz M."/>
            <person name="Schumann P."/>
            <person name="Toth E."/>
        </authorList>
    </citation>
    <scope>NUCLEOTIDE SEQUENCE [LARGE SCALE GENOMIC DNA]</scope>
    <source>
        <strain evidence="7 8">SA-279</strain>
    </source>
</reference>
<dbReference type="InterPro" id="IPR034718">
    <property type="entry name" value="RlpA"/>
</dbReference>
<dbReference type="OrthoDB" id="9779128at2"/>
<feature type="region of interest" description="Disordered" evidence="5">
    <location>
        <begin position="213"/>
        <end position="233"/>
    </location>
</feature>
<dbReference type="PANTHER" id="PTHR34183">
    <property type="entry name" value="ENDOLYTIC PEPTIDOGLYCAN TRANSGLYCOSYLASE RLPA"/>
    <property type="match status" value="1"/>
</dbReference>
<dbReference type="AlphaFoldDB" id="A0A4Q9VPY6"/>
<gene>
    <name evidence="3" type="primary">rlpA</name>
    <name evidence="7" type="ORF">EYW49_12685</name>
</gene>
<feature type="domain" description="RlpA-like protein double-psi beta-barrel" evidence="6">
    <location>
        <begin position="85"/>
        <end position="174"/>
    </location>
</feature>
<keyword evidence="1 3" id="KW-0456">Lyase</keyword>
<organism evidence="7 8">
    <name type="scientific">Siculibacillus lacustris</name>
    <dbReference type="NCBI Taxonomy" id="1549641"/>
    <lineage>
        <taxon>Bacteria</taxon>
        <taxon>Pseudomonadati</taxon>
        <taxon>Pseudomonadota</taxon>
        <taxon>Alphaproteobacteria</taxon>
        <taxon>Hyphomicrobiales</taxon>
        <taxon>Ancalomicrobiaceae</taxon>
        <taxon>Siculibacillus</taxon>
    </lineage>
</organism>
<dbReference type="EMBL" id="SJFN01000017">
    <property type="protein sequence ID" value="TBW37001.1"/>
    <property type="molecule type" value="Genomic_DNA"/>
</dbReference>
<keyword evidence="3" id="KW-0472">Membrane</keyword>
<dbReference type="GO" id="GO:0000270">
    <property type="term" value="P:peptidoglycan metabolic process"/>
    <property type="evidence" value="ECO:0007669"/>
    <property type="project" value="UniProtKB-UniRule"/>
</dbReference>
<dbReference type="Gene3D" id="2.40.40.10">
    <property type="entry name" value="RlpA-like domain"/>
    <property type="match status" value="1"/>
</dbReference>
<evidence type="ECO:0000313" key="8">
    <source>
        <dbReference type="Proteomes" id="UP000292781"/>
    </source>
</evidence>
<comment type="subcellular location">
    <subcellularLocation>
        <location evidence="3">Cell membrane</location>
        <topology evidence="3">Lipid-anchor</topology>
    </subcellularLocation>
</comment>
<evidence type="ECO:0000313" key="7">
    <source>
        <dbReference type="EMBL" id="TBW37001.1"/>
    </source>
</evidence>
<evidence type="ECO:0000259" key="6">
    <source>
        <dbReference type="Pfam" id="PF03330"/>
    </source>
</evidence>
<dbReference type="Proteomes" id="UP000292781">
    <property type="component" value="Unassembled WGS sequence"/>
</dbReference>
<dbReference type="CDD" id="cd22268">
    <property type="entry name" value="DPBB_RlpA-like"/>
    <property type="match status" value="1"/>
</dbReference>
<dbReference type="HAMAP" id="MF_02071">
    <property type="entry name" value="RlpA"/>
    <property type="match status" value="1"/>
</dbReference>
<dbReference type="PANTHER" id="PTHR34183:SF1">
    <property type="entry name" value="ENDOLYTIC PEPTIDOGLYCAN TRANSGLYCOSYLASE RLPA"/>
    <property type="match status" value="1"/>
</dbReference>
<dbReference type="InterPro" id="IPR036908">
    <property type="entry name" value="RlpA-like_sf"/>
</dbReference>
<evidence type="ECO:0000256" key="4">
    <source>
        <dbReference type="RuleBase" id="RU003495"/>
    </source>
</evidence>
<evidence type="ECO:0000256" key="2">
    <source>
        <dbReference type="ARBA" id="ARBA00023316"/>
    </source>
</evidence>
<dbReference type="GO" id="GO:0005886">
    <property type="term" value="C:plasma membrane"/>
    <property type="evidence" value="ECO:0007669"/>
    <property type="project" value="UniProtKB-SubCell"/>
</dbReference>
<evidence type="ECO:0000256" key="3">
    <source>
        <dbReference type="HAMAP-Rule" id="MF_02071"/>
    </source>
</evidence>
<protein>
    <recommendedName>
        <fullName evidence="3">Endolytic peptidoglycan transglycosylase RlpA</fullName>
        <ecNumber evidence="3">4.2.2.-</ecNumber>
    </recommendedName>
</protein>
<dbReference type="InterPro" id="IPR012997">
    <property type="entry name" value="RplA"/>
</dbReference>
<dbReference type="EC" id="4.2.2.-" evidence="3"/>
<dbReference type="PROSITE" id="PS51257">
    <property type="entry name" value="PROKAR_LIPOPROTEIN"/>
    <property type="match status" value="1"/>
</dbReference>
<comment type="function">
    <text evidence="3">Lytic transglycosylase with a strong preference for naked glycan strands that lack stem peptides.</text>
</comment>
<keyword evidence="3" id="KW-1003">Cell membrane</keyword>
<dbReference type="Pfam" id="PF03330">
    <property type="entry name" value="DPBB_1"/>
    <property type="match status" value="1"/>
</dbReference>
<dbReference type="GO" id="GO:0008932">
    <property type="term" value="F:lytic endotransglycosylase activity"/>
    <property type="evidence" value="ECO:0007669"/>
    <property type="project" value="UniProtKB-UniRule"/>
</dbReference>
<evidence type="ECO:0000256" key="1">
    <source>
        <dbReference type="ARBA" id="ARBA00023239"/>
    </source>
</evidence>
<comment type="similarity">
    <text evidence="3 4">Belongs to the RlpA family.</text>
</comment>
<dbReference type="SUPFAM" id="SSF50685">
    <property type="entry name" value="Barwin-like endoglucanases"/>
    <property type="match status" value="1"/>
</dbReference>
<dbReference type="RefSeq" id="WP_131309950.1">
    <property type="nucleotide sequence ID" value="NZ_SJFN01000017.1"/>
</dbReference>
<dbReference type="GO" id="GO:0071555">
    <property type="term" value="P:cell wall organization"/>
    <property type="evidence" value="ECO:0007669"/>
    <property type="project" value="UniProtKB-KW"/>
</dbReference>
<accession>A0A4Q9VPY6</accession>